<dbReference type="SUPFAM" id="SSF49478">
    <property type="entry name" value="Cna protein B-type domain"/>
    <property type="match status" value="1"/>
</dbReference>
<dbReference type="InterPro" id="IPR010814">
    <property type="entry name" value="DUF1416"/>
</dbReference>
<sequence length="116" mass="11631">MTVPTTANTAANVAAGCAAPDQSAPLPSSVDLAKETVITGIVRNADSEAVGGAYVRLLDSSGEFTAEVVSSPEGVFRFFAAPGSWTVKALSRHGNGELAVDAALGVNEIALNVATA</sequence>
<comment type="caution">
    <text evidence="1">The sequence shown here is derived from an EMBL/GenBank/DDBJ whole genome shotgun (WGS) entry which is preliminary data.</text>
</comment>
<name>A0ABQ3W9H9_9ACTN</name>
<dbReference type="Pfam" id="PF07210">
    <property type="entry name" value="DUF1416"/>
    <property type="match status" value="1"/>
</dbReference>
<accession>A0ABQ3W9H9</accession>
<protein>
    <recommendedName>
        <fullName evidence="2">DUF1416 domain-containing protein</fullName>
    </recommendedName>
</protein>
<dbReference type="EMBL" id="BOMF01000008">
    <property type="protein sequence ID" value="GID43254.1"/>
    <property type="molecule type" value="Genomic_DNA"/>
</dbReference>
<dbReference type="RefSeq" id="WP_204293844.1">
    <property type="nucleotide sequence ID" value="NZ_BAAAGQ010000001.1"/>
</dbReference>
<reference evidence="1" key="1">
    <citation type="submission" date="2021-01" db="EMBL/GenBank/DDBJ databases">
        <title>Whole genome shotgun sequence of Actinoplanes capillaceus NBRC 16408.</title>
        <authorList>
            <person name="Komaki H."/>
            <person name="Tamura T."/>
        </authorList>
    </citation>
    <scope>NUCLEOTIDE SEQUENCE [LARGE SCALE GENOMIC DNA]</scope>
    <source>
        <strain evidence="1">NBRC 16408</strain>
    </source>
</reference>
<proteinExistence type="predicted"/>
<evidence type="ECO:0000313" key="1">
    <source>
        <dbReference type="EMBL" id="GID43254.1"/>
    </source>
</evidence>
<evidence type="ECO:0008006" key="2">
    <source>
        <dbReference type="Google" id="ProtNLM"/>
    </source>
</evidence>
<gene>
    <name evidence="1" type="primary">sseC2</name>
    <name evidence="1" type="ORF">Aca07nite_05290</name>
</gene>
<organism evidence="1">
    <name type="scientific">Actinoplanes campanulatus</name>
    <dbReference type="NCBI Taxonomy" id="113559"/>
    <lineage>
        <taxon>Bacteria</taxon>
        <taxon>Bacillati</taxon>
        <taxon>Actinomycetota</taxon>
        <taxon>Actinomycetes</taxon>
        <taxon>Micromonosporales</taxon>
        <taxon>Micromonosporaceae</taxon>
        <taxon>Actinoplanes</taxon>
    </lineage>
</organism>